<dbReference type="Proteomes" id="UP000807542">
    <property type="component" value="Unassembled WGS sequence"/>
</dbReference>
<evidence type="ECO:0000313" key="1">
    <source>
        <dbReference type="EMBL" id="MBK5074601.1"/>
    </source>
</evidence>
<comment type="caution">
    <text evidence="2">The sequence shown here is derived from an EMBL/GenBank/DDBJ whole genome shotgun (WGS) entry which is preliminary data.</text>
</comment>
<dbReference type="RefSeq" id="WP_228399092.1">
    <property type="nucleotide sequence ID" value="NZ_JADRCP010000005.1"/>
</dbReference>
<keyword evidence="4" id="KW-1185">Reference proteome</keyword>
<evidence type="ECO:0000313" key="4">
    <source>
        <dbReference type="Proteomes" id="UP001296969"/>
    </source>
</evidence>
<dbReference type="EMBL" id="JADRCP010000005">
    <property type="protein sequence ID" value="MBK5177733.1"/>
    <property type="molecule type" value="Genomic_DNA"/>
</dbReference>
<proteinExistence type="predicted"/>
<gene>
    <name evidence="2" type="ORF">I2492_15535</name>
    <name evidence="1" type="ORF">I2493_16465</name>
</gene>
<reference evidence="2 4" key="1">
    <citation type="submission" date="2020-11" db="EMBL/GenBank/DDBJ databases">
        <title>Insectihabitans protaetiae gen. nov. sp. nov. and Insectihabitans allomyrinae sp. nov., isolated from larvae of Protaetia brevitarsis seulensis and Allomyrina dichotoma, respectively.</title>
        <authorList>
            <person name="Lee S.D."/>
            <person name="Byeon Y.-S."/>
            <person name="Kim S.-M."/>
            <person name="Yang H.L."/>
            <person name="Kim I.S."/>
        </authorList>
    </citation>
    <scope>NUCLEOTIDE SEQUENCE</scope>
    <source>
        <strain evidence="2">CWB-B4</strain>
        <strain evidence="1 4">CWB-B43</strain>
    </source>
</reference>
<dbReference type="Proteomes" id="UP001296969">
    <property type="component" value="Unassembled WGS sequence"/>
</dbReference>
<dbReference type="AlphaFoldDB" id="A0A9D7AKN2"/>
<protein>
    <submittedName>
        <fullName evidence="2">HK97 gp10 family phage protein</fullName>
    </submittedName>
</protein>
<organism evidence="2 3">
    <name type="scientific">Limnobaculum xujianqingii</name>
    <dbReference type="NCBI Taxonomy" id="2738837"/>
    <lineage>
        <taxon>Bacteria</taxon>
        <taxon>Pseudomonadati</taxon>
        <taxon>Pseudomonadota</taxon>
        <taxon>Gammaproteobacteria</taxon>
        <taxon>Enterobacterales</taxon>
        <taxon>Budviciaceae</taxon>
        <taxon>Limnobaculum</taxon>
    </lineage>
</organism>
<dbReference type="EMBL" id="JADRCQ010000005">
    <property type="protein sequence ID" value="MBK5074601.1"/>
    <property type="molecule type" value="Genomic_DNA"/>
</dbReference>
<sequence length="122" mass="13637">MSIKVKGVKEARRNLDALIGNIVGRKAVRAVTKALVMGGSLAAVYTPIDTSTLINSQVRDIQFNGQRLTGRVIYAANYATYVHDPNNPQKFRRSGAKKEFLKKGFEEQRAQIDAAVWEEMRL</sequence>
<accession>A0A9D7AKN2</accession>
<evidence type="ECO:0000313" key="3">
    <source>
        <dbReference type="Proteomes" id="UP000807542"/>
    </source>
</evidence>
<name>A0A9D7AKN2_9GAMM</name>
<evidence type="ECO:0000313" key="2">
    <source>
        <dbReference type="EMBL" id="MBK5177733.1"/>
    </source>
</evidence>